<dbReference type="InParanoid" id="A0A2H3D3U2"/>
<evidence type="ECO:0000313" key="2">
    <source>
        <dbReference type="EMBL" id="PBK86062.1"/>
    </source>
</evidence>
<proteinExistence type="predicted"/>
<dbReference type="STRING" id="47427.A0A2H3D3U2"/>
<dbReference type="AlphaFoldDB" id="A0A2H3D3U2"/>
<gene>
    <name evidence="2" type="ORF">ARMGADRAFT_1128146</name>
</gene>
<evidence type="ECO:0000313" key="3">
    <source>
        <dbReference type="Proteomes" id="UP000217790"/>
    </source>
</evidence>
<evidence type="ECO:0000256" key="1">
    <source>
        <dbReference type="SAM" id="MobiDB-lite"/>
    </source>
</evidence>
<protein>
    <submittedName>
        <fullName evidence="2">Uncharacterized protein</fullName>
    </submittedName>
</protein>
<name>A0A2H3D3U2_ARMGA</name>
<dbReference type="EMBL" id="KZ293686">
    <property type="protein sequence ID" value="PBK86062.1"/>
    <property type="molecule type" value="Genomic_DNA"/>
</dbReference>
<organism evidence="2 3">
    <name type="scientific">Armillaria gallica</name>
    <name type="common">Bulbous honey fungus</name>
    <name type="synonym">Armillaria bulbosa</name>
    <dbReference type="NCBI Taxonomy" id="47427"/>
    <lineage>
        <taxon>Eukaryota</taxon>
        <taxon>Fungi</taxon>
        <taxon>Dikarya</taxon>
        <taxon>Basidiomycota</taxon>
        <taxon>Agaricomycotina</taxon>
        <taxon>Agaricomycetes</taxon>
        <taxon>Agaricomycetidae</taxon>
        <taxon>Agaricales</taxon>
        <taxon>Marasmiineae</taxon>
        <taxon>Physalacriaceae</taxon>
        <taxon>Armillaria</taxon>
    </lineage>
</organism>
<accession>A0A2H3D3U2</accession>
<reference evidence="3" key="1">
    <citation type="journal article" date="2017" name="Nat. Ecol. Evol.">
        <title>Genome expansion and lineage-specific genetic innovations in the forest pathogenic fungi Armillaria.</title>
        <authorList>
            <person name="Sipos G."/>
            <person name="Prasanna A.N."/>
            <person name="Walter M.C."/>
            <person name="O'Connor E."/>
            <person name="Balint B."/>
            <person name="Krizsan K."/>
            <person name="Kiss B."/>
            <person name="Hess J."/>
            <person name="Varga T."/>
            <person name="Slot J."/>
            <person name="Riley R."/>
            <person name="Boka B."/>
            <person name="Rigling D."/>
            <person name="Barry K."/>
            <person name="Lee J."/>
            <person name="Mihaltcheva S."/>
            <person name="LaButti K."/>
            <person name="Lipzen A."/>
            <person name="Waldron R."/>
            <person name="Moloney N.M."/>
            <person name="Sperisen C."/>
            <person name="Kredics L."/>
            <person name="Vagvoelgyi C."/>
            <person name="Patrignani A."/>
            <person name="Fitzpatrick D."/>
            <person name="Nagy I."/>
            <person name="Doyle S."/>
            <person name="Anderson J.B."/>
            <person name="Grigoriev I.V."/>
            <person name="Gueldener U."/>
            <person name="Muensterkoetter M."/>
            <person name="Nagy L.G."/>
        </authorList>
    </citation>
    <scope>NUCLEOTIDE SEQUENCE [LARGE SCALE GENOMIC DNA]</scope>
    <source>
        <strain evidence="3">Ar21-2</strain>
    </source>
</reference>
<dbReference type="Proteomes" id="UP000217790">
    <property type="component" value="Unassembled WGS sequence"/>
</dbReference>
<sequence>MVWTNASKLGIVANNYLFSSTIQISKSETSFIGLHVSKIKFQQHSEHGDVIVIENCAPALDDNGTLDEICSIDTDLHAVNITGDIIAVNHDVSQTVIYNWKTDESSHLNDVGDSQHDHYLQVVFTLPTLVVRVSSITLYTSTFTRISTRSFDWIDGASATSTSILIRVQIDNPWVSVHQSYTYSSSTCFLLFLQLLSPKYRRDVEPFDAPMSSSVNESPPHGSAHTTVPWAHTGRSATTARR</sequence>
<dbReference type="OrthoDB" id="10459683at2759"/>
<keyword evidence="3" id="KW-1185">Reference proteome</keyword>
<feature type="region of interest" description="Disordered" evidence="1">
    <location>
        <begin position="211"/>
        <end position="242"/>
    </location>
</feature>